<dbReference type="GO" id="GO:0006515">
    <property type="term" value="P:protein quality control for misfolded or incompletely synthesized proteins"/>
    <property type="evidence" value="ECO:0007669"/>
    <property type="project" value="UniProtKB-UniRule"/>
</dbReference>
<dbReference type="PROSITE" id="PS01195">
    <property type="entry name" value="PEPT_TRNA_HYDROL_1"/>
    <property type="match status" value="1"/>
</dbReference>
<dbReference type="GO" id="GO:0072344">
    <property type="term" value="P:rescue of stalled ribosome"/>
    <property type="evidence" value="ECO:0007669"/>
    <property type="project" value="UniProtKB-UniRule"/>
</dbReference>
<organism evidence="10 11">
    <name type="scientific">Granulosicoccus antarcticus IMCC3135</name>
    <dbReference type="NCBI Taxonomy" id="1192854"/>
    <lineage>
        <taxon>Bacteria</taxon>
        <taxon>Pseudomonadati</taxon>
        <taxon>Pseudomonadota</taxon>
        <taxon>Gammaproteobacteria</taxon>
        <taxon>Chromatiales</taxon>
        <taxon>Granulosicoccaceae</taxon>
        <taxon>Granulosicoccus</taxon>
    </lineage>
</organism>
<evidence type="ECO:0000256" key="2">
    <source>
        <dbReference type="ARBA" id="ARBA00022555"/>
    </source>
</evidence>
<feature type="active site" description="Proton acceptor" evidence="7">
    <location>
        <position position="26"/>
    </location>
</feature>
<dbReference type="EC" id="3.1.1.29" evidence="1 7"/>
<dbReference type="AlphaFoldDB" id="A0A2Z2NNX6"/>
<dbReference type="FunFam" id="3.40.50.1470:FF:000001">
    <property type="entry name" value="Peptidyl-tRNA hydrolase"/>
    <property type="match status" value="1"/>
</dbReference>
<name>A0A2Z2NNX6_9GAMM</name>
<dbReference type="PANTHER" id="PTHR17224:SF1">
    <property type="entry name" value="PEPTIDYL-TRNA HYDROLASE"/>
    <property type="match status" value="1"/>
</dbReference>
<feature type="binding site" evidence="7">
    <location>
        <position position="74"/>
    </location>
    <ligand>
        <name>tRNA</name>
        <dbReference type="ChEBI" id="CHEBI:17843"/>
    </ligand>
</feature>
<gene>
    <name evidence="7 10" type="primary">pth</name>
    <name evidence="10" type="ORF">IMCC3135_10710</name>
</gene>
<dbReference type="NCBIfam" id="TIGR00447">
    <property type="entry name" value="pth"/>
    <property type="match status" value="1"/>
</dbReference>
<keyword evidence="3 7" id="KW-0378">Hydrolase</keyword>
<feature type="binding site" evidence="7">
    <location>
        <position position="120"/>
    </location>
    <ligand>
        <name>tRNA</name>
        <dbReference type="ChEBI" id="CHEBI:17843"/>
    </ligand>
</feature>
<dbReference type="KEGG" id="gai:IMCC3135_10710"/>
<evidence type="ECO:0000256" key="5">
    <source>
        <dbReference type="ARBA" id="ARBA00038063"/>
    </source>
</evidence>
<accession>A0A2Z2NNX6</accession>
<dbReference type="RefSeq" id="WP_088917570.1">
    <property type="nucleotide sequence ID" value="NZ_CP018632.1"/>
</dbReference>
<keyword evidence="11" id="KW-1185">Reference proteome</keyword>
<keyword evidence="4 7" id="KW-0694">RNA-binding</keyword>
<comment type="subcellular location">
    <subcellularLocation>
        <location evidence="7">Cytoplasm</location>
    </subcellularLocation>
</comment>
<proteinExistence type="inferred from homology"/>
<feature type="site" description="Discriminates between blocked and unblocked aminoacyl-tRNA" evidence="7">
    <location>
        <position position="16"/>
    </location>
</feature>
<feature type="binding site" evidence="7">
    <location>
        <position position="21"/>
    </location>
    <ligand>
        <name>tRNA</name>
        <dbReference type="ChEBI" id="CHEBI:17843"/>
    </ligand>
</feature>
<evidence type="ECO:0000256" key="9">
    <source>
        <dbReference type="RuleBase" id="RU004320"/>
    </source>
</evidence>
<dbReference type="InterPro" id="IPR001328">
    <property type="entry name" value="Pept_tRNA_hydro"/>
</dbReference>
<evidence type="ECO:0000256" key="3">
    <source>
        <dbReference type="ARBA" id="ARBA00022801"/>
    </source>
</evidence>
<comment type="function">
    <text evidence="7">Catalyzes the release of premature peptidyl moieties from peptidyl-tRNA molecules trapped in stalled 50S ribosomal subunits, and thus maintains levels of free tRNAs and 50S ribosomes.</text>
</comment>
<dbReference type="Pfam" id="PF01195">
    <property type="entry name" value="Pept_tRNA_hydro"/>
    <property type="match status" value="1"/>
</dbReference>
<evidence type="ECO:0000313" key="10">
    <source>
        <dbReference type="EMBL" id="ASJ72235.1"/>
    </source>
</evidence>
<dbReference type="EMBL" id="CP018632">
    <property type="protein sequence ID" value="ASJ72235.1"/>
    <property type="molecule type" value="Genomic_DNA"/>
</dbReference>
<dbReference type="GO" id="GO:0004045">
    <property type="term" value="F:peptidyl-tRNA hydrolase activity"/>
    <property type="evidence" value="ECO:0007669"/>
    <property type="project" value="UniProtKB-UniRule"/>
</dbReference>
<feature type="binding site" evidence="7">
    <location>
        <position position="72"/>
    </location>
    <ligand>
        <name>tRNA</name>
        <dbReference type="ChEBI" id="CHEBI:17843"/>
    </ligand>
</feature>
<dbReference type="HAMAP" id="MF_00083">
    <property type="entry name" value="Pept_tRNA_hydro_bact"/>
    <property type="match status" value="1"/>
</dbReference>
<comment type="catalytic activity">
    <reaction evidence="7 8">
        <text>an N-acyl-L-alpha-aminoacyl-tRNA + H2O = an N-acyl-L-amino acid + a tRNA + H(+)</text>
        <dbReference type="Rhea" id="RHEA:54448"/>
        <dbReference type="Rhea" id="RHEA-COMP:10123"/>
        <dbReference type="Rhea" id="RHEA-COMP:13883"/>
        <dbReference type="ChEBI" id="CHEBI:15377"/>
        <dbReference type="ChEBI" id="CHEBI:15378"/>
        <dbReference type="ChEBI" id="CHEBI:59874"/>
        <dbReference type="ChEBI" id="CHEBI:78442"/>
        <dbReference type="ChEBI" id="CHEBI:138191"/>
        <dbReference type="EC" id="3.1.1.29"/>
    </reaction>
</comment>
<dbReference type="PANTHER" id="PTHR17224">
    <property type="entry name" value="PEPTIDYL-TRNA HYDROLASE"/>
    <property type="match status" value="1"/>
</dbReference>
<dbReference type="GO" id="GO:0000049">
    <property type="term" value="F:tRNA binding"/>
    <property type="evidence" value="ECO:0007669"/>
    <property type="project" value="UniProtKB-UniRule"/>
</dbReference>
<dbReference type="InterPro" id="IPR018171">
    <property type="entry name" value="Pept_tRNA_hydro_CS"/>
</dbReference>
<protein>
    <recommendedName>
        <fullName evidence="6 7">Peptidyl-tRNA hydrolase</fullName>
        <shortName evidence="7">Pth</shortName>
        <ecNumber evidence="1 7">3.1.1.29</ecNumber>
    </recommendedName>
</protein>
<dbReference type="GO" id="GO:0005737">
    <property type="term" value="C:cytoplasm"/>
    <property type="evidence" value="ECO:0007669"/>
    <property type="project" value="UniProtKB-SubCell"/>
</dbReference>
<evidence type="ECO:0000256" key="4">
    <source>
        <dbReference type="ARBA" id="ARBA00022884"/>
    </source>
</evidence>
<evidence type="ECO:0000256" key="6">
    <source>
        <dbReference type="ARBA" id="ARBA00050038"/>
    </source>
</evidence>
<keyword evidence="7" id="KW-0963">Cytoplasm</keyword>
<sequence>MPGQRVQFELIAGFGNPGSEYAATRHNAGFWYVDELARQLGASFNTDKRFFAAVATAQFEGRKIILVKPMNFMNNSGQGLGAVARFYKIEPGKILVAHDELDLSPGHIRLKNGGGHGGHNGLRDSLAKLGSSDFWRMRIGIGHPGHKSAVSGYVLKRAPADQQRLMDEAIELALRESPTIIDGDINVATKALHSHKPPTT</sequence>
<evidence type="ECO:0000256" key="8">
    <source>
        <dbReference type="RuleBase" id="RU000673"/>
    </source>
</evidence>
<feature type="site" description="Stabilizes the basic form of H active site to accept a proton" evidence="7">
    <location>
        <position position="99"/>
    </location>
</feature>
<dbReference type="InterPro" id="IPR036416">
    <property type="entry name" value="Pept_tRNA_hydro_sf"/>
</dbReference>
<dbReference type="CDD" id="cd00462">
    <property type="entry name" value="PTH"/>
    <property type="match status" value="1"/>
</dbReference>
<comment type="subunit">
    <text evidence="7">Monomer.</text>
</comment>
<dbReference type="Gene3D" id="3.40.50.1470">
    <property type="entry name" value="Peptidyl-tRNA hydrolase"/>
    <property type="match status" value="1"/>
</dbReference>
<comment type="similarity">
    <text evidence="5 7 9">Belongs to the PTH family.</text>
</comment>
<evidence type="ECO:0000313" key="11">
    <source>
        <dbReference type="Proteomes" id="UP000250079"/>
    </source>
</evidence>
<evidence type="ECO:0000256" key="7">
    <source>
        <dbReference type="HAMAP-Rule" id="MF_00083"/>
    </source>
</evidence>
<evidence type="ECO:0000256" key="1">
    <source>
        <dbReference type="ARBA" id="ARBA00013260"/>
    </source>
</evidence>
<dbReference type="Proteomes" id="UP000250079">
    <property type="component" value="Chromosome"/>
</dbReference>
<keyword evidence="2 7" id="KW-0820">tRNA-binding</keyword>
<reference evidence="10 11" key="1">
    <citation type="submission" date="2016-12" db="EMBL/GenBank/DDBJ databases">
        <authorList>
            <person name="Song W.-J."/>
            <person name="Kurnit D.M."/>
        </authorList>
    </citation>
    <scope>NUCLEOTIDE SEQUENCE [LARGE SCALE GENOMIC DNA]</scope>
    <source>
        <strain evidence="10 11">IMCC3135</strain>
    </source>
</reference>
<dbReference type="OrthoDB" id="9800507at2"/>
<dbReference type="SUPFAM" id="SSF53178">
    <property type="entry name" value="Peptidyl-tRNA hydrolase-like"/>
    <property type="match status" value="1"/>
</dbReference>
<comment type="function">
    <text evidence="7">Hydrolyzes ribosome-free peptidyl-tRNAs (with 1 or more amino acids incorporated), which drop off the ribosome during protein synthesis, or as a result of ribosome stalling.</text>
</comment>